<keyword evidence="7" id="KW-0460">Magnesium</keyword>
<keyword evidence="7" id="KW-0067">ATP-binding</keyword>
<feature type="binding site" evidence="7">
    <location>
        <begin position="113"/>
        <end position="119"/>
    </location>
    <ligand>
        <name>ATP</name>
        <dbReference type="ChEBI" id="CHEBI:30616"/>
    </ligand>
</feature>
<feature type="domain" description="Mur ligase C-terminal" evidence="10">
    <location>
        <begin position="338"/>
        <end position="480"/>
    </location>
</feature>
<keyword evidence="6 7" id="KW-0961">Cell wall biogenesis/degradation</keyword>
<keyword evidence="2 7" id="KW-0132">Cell division</keyword>
<comment type="PTM">
    <text evidence="7">Carboxylation is probably crucial for Mg(2+) binding and, consequently, for the gamma-phosphate positioning of ATP.</text>
</comment>
<comment type="catalytic activity">
    <reaction evidence="7">
        <text>UDP-N-acetyl-alpha-D-muramoyl-L-alanyl-D-glutamate + meso-2,6-diaminopimelate + ATP = UDP-N-acetyl-alpha-D-muramoyl-L-alanyl-gamma-D-glutamyl-meso-2,6-diaminopimelate + ADP + phosphate + H(+)</text>
        <dbReference type="Rhea" id="RHEA:23676"/>
        <dbReference type="ChEBI" id="CHEBI:15378"/>
        <dbReference type="ChEBI" id="CHEBI:30616"/>
        <dbReference type="ChEBI" id="CHEBI:43474"/>
        <dbReference type="ChEBI" id="CHEBI:57791"/>
        <dbReference type="ChEBI" id="CHEBI:83900"/>
        <dbReference type="ChEBI" id="CHEBI:83905"/>
        <dbReference type="ChEBI" id="CHEBI:456216"/>
        <dbReference type="EC" id="6.3.2.13"/>
    </reaction>
</comment>
<dbReference type="UniPathway" id="UPA00219"/>
<dbReference type="InterPro" id="IPR005761">
    <property type="entry name" value="UDP-N-AcMur-Glu-dNH2Pim_ligase"/>
</dbReference>
<feature type="binding site" evidence="7">
    <location>
        <begin position="155"/>
        <end position="156"/>
    </location>
    <ligand>
        <name>UDP-N-acetyl-alpha-D-muramoyl-L-alanyl-D-glutamate</name>
        <dbReference type="ChEBI" id="CHEBI:83900"/>
    </ligand>
</feature>
<evidence type="ECO:0000256" key="2">
    <source>
        <dbReference type="ARBA" id="ARBA00022618"/>
    </source>
</evidence>
<keyword evidence="3 7" id="KW-0133">Cell shape</keyword>
<keyword evidence="5 7" id="KW-0131">Cell cycle</keyword>
<dbReference type="GO" id="GO:0009252">
    <property type="term" value="P:peptidoglycan biosynthetic process"/>
    <property type="evidence" value="ECO:0007669"/>
    <property type="project" value="UniProtKB-UniRule"/>
</dbReference>
<dbReference type="Gene3D" id="3.40.1390.10">
    <property type="entry name" value="MurE/MurF, N-terminal domain"/>
    <property type="match status" value="1"/>
</dbReference>
<name>A0A445MW93_9BACT</name>
<dbReference type="GO" id="GO:0008360">
    <property type="term" value="P:regulation of cell shape"/>
    <property type="evidence" value="ECO:0007669"/>
    <property type="project" value="UniProtKB-KW"/>
</dbReference>
<comment type="similarity">
    <text evidence="1 7">Belongs to the MurCDEF family. MurE subfamily.</text>
</comment>
<feature type="short sequence motif" description="Meso-diaminopimelate recognition motif" evidence="7">
    <location>
        <begin position="412"/>
        <end position="415"/>
    </location>
</feature>
<evidence type="ECO:0000259" key="10">
    <source>
        <dbReference type="Pfam" id="PF02875"/>
    </source>
</evidence>
<dbReference type="PANTHER" id="PTHR23135:SF4">
    <property type="entry name" value="UDP-N-ACETYLMURAMOYL-L-ALANYL-D-GLUTAMATE--2,6-DIAMINOPIMELATE LIGASE MURE HOMOLOG, CHLOROPLASTIC"/>
    <property type="match status" value="1"/>
</dbReference>
<dbReference type="SUPFAM" id="SSF53244">
    <property type="entry name" value="MurD-like peptide ligases, peptide-binding domain"/>
    <property type="match status" value="1"/>
</dbReference>
<feature type="modified residue" description="N6-carboxylysine" evidence="7">
    <location>
        <position position="222"/>
    </location>
</feature>
<organism evidence="12">
    <name type="scientific">uncultured Desulfobacterium sp</name>
    <dbReference type="NCBI Taxonomy" id="201089"/>
    <lineage>
        <taxon>Bacteria</taxon>
        <taxon>Pseudomonadati</taxon>
        <taxon>Thermodesulfobacteriota</taxon>
        <taxon>Desulfobacteria</taxon>
        <taxon>Desulfobacterales</taxon>
        <taxon>Desulfobacteriaceae</taxon>
        <taxon>Desulfobacterium</taxon>
        <taxon>environmental samples</taxon>
    </lineage>
</organism>
<dbReference type="InterPro" id="IPR036615">
    <property type="entry name" value="Mur_ligase_C_dom_sf"/>
</dbReference>
<dbReference type="GO" id="GO:0051301">
    <property type="term" value="P:cell division"/>
    <property type="evidence" value="ECO:0007669"/>
    <property type="project" value="UniProtKB-KW"/>
</dbReference>
<dbReference type="Pfam" id="PF01225">
    <property type="entry name" value="Mur_ligase"/>
    <property type="match status" value="1"/>
</dbReference>
<dbReference type="Gene3D" id="3.90.190.20">
    <property type="entry name" value="Mur ligase, C-terminal domain"/>
    <property type="match status" value="1"/>
</dbReference>
<dbReference type="AlphaFoldDB" id="A0A445MW93"/>
<comment type="pathway">
    <text evidence="7 8">Cell wall biogenesis; peptidoglycan biosynthesis.</text>
</comment>
<dbReference type="SUPFAM" id="SSF63418">
    <property type="entry name" value="MurE/MurF N-terminal domain"/>
    <property type="match status" value="1"/>
</dbReference>
<dbReference type="Pfam" id="PF02875">
    <property type="entry name" value="Mur_ligase_C"/>
    <property type="match status" value="1"/>
</dbReference>
<dbReference type="GO" id="GO:0005524">
    <property type="term" value="F:ATP binding"/>
    <property type="evidence" value="ECO:0007669"/>
    <property type="project" value="UniProtKB-UniRule"/>
</dbReference>
<evidence type="ECO:0000256" key="7">
    <source>
        <dbReference type="HAMAP-Rule" id="MF_00208"/>
    </source>
</evidence>
<dbReference type="InterPro" id="IPR013221">
    <property type="entry name" value="Mur_ligase_cen"/>
</dbReference>
<dbReference type="SUPFAM" id="SSF53623">
    <property type="entry name" value="MurD-like peptide ligases, catalytic domain"/>
    <property type="match status" value="1"/>
</dbReference>
<keyword evidence="7" id="KW-0547">Nucleotide-binding</keyword>
<feature type="binding site" evidence="7">
    <location>
        <position position="478"/>
    </location>
    <ligand>
        <name>meso-2,6-diaminopimelate</name>
        <dbReference type="ChEBI" id="CHEBI:57791"/>
    </ligand>
</feature>
<accession>A0A445MW93</accession>
<evidence type="ECO:0000256" key="3">
    <source>
        <dbReference type="ARBA" id="ARBA00022960"/>
    </source>
</evidence>
<dbReference type="NCBIfam" id="TIGR01085">
    <property type="entry name" value="murE"/>
    <property type="match status" value="1"/>
</dbReference>
<dbReference type="HAMAP" id="MF_00208">
    <property type="entry name" value="MurE"/>
    <property type="match status" value="1"/>
</dbReference>
<comment type="subcellular location">
    <subcellularLocation>
        <location evidence="7 8">Cytoplasm</location>
    </subcellularLocation>
</comment>
<dbReference type="InterPro" id="IPR036565">
    <property type="entry name" value="Mur-like_cat_sf"/>
</dbReference>
<dbReference type="InterPro" id="IPR004101">
    <property type="entry name" value="Mur_ligase_C"/>
</dbReference>
<feature type="binding site" evidence="7">
    <location>
        <position position="188"/>
    </location>
    <ligand>
        <name>UDP-N-acetyl-alpha-D-muramoyl-L-alanyl-D-glutamate</name>
        <dbReference type="ChEBI" id="CHEBI:83900"/>
    </ligand>
</feature>
<dbReference type="GO" id="GO:0071555">
    <property type="term" value="P:cell wall organization"/>
    <property type="evidence" value="ECO:0007669"/>
    <property type="project" value="UniProtKB-KW"/>
</dbReference>
<dbReference type="GO" id="GO:0005737">
    <property type="term" value="C:cytoplasm"/>
    <property type="evidence" value="ECO:0007669"/>
    <property type="project" value="UniProtKB-SubCell"/>
</dbReference>
<keyword evidence="4 7" id="KW-0573">Peptidoglycan synthesis</keyword>
<evidence type="ECO:0000256" key="4">
    <source>
        <dbReference type="ARBA" id="ARBA00022984"/>
    </source>
</evidence>
<dbReference type="InterPro" id="IPR035911">
    <property type="entry name" value="MurE/MurF_N"/>
</dbReference>
<comment type="caution">
    <text evidence="7">Lacks conserved residue(s) required for the propagation of feature annotation.</text>
</comment>
<evidence type="ECO:0000256" key="5">
    <source>
        <dbReference type="ARBA" id="ARBA00023306"/>
    </source>
</evidence>
<evidence type="ECO:0000256" key="1">
    <source>
        <dbReference type="ARBA" id="ARBA00005898"/>
    </source>
</evidence>
<evidence type="ECO:0000259" key="9">
    <source>
        <dbReference type="Pfam" id="PF01225"/>
    </source>
</evidence>
<evidence type="ECO:0000256" key="8">
    <source>
        <dbReference type="RuleBase" id="RU004135"/>
    </source>
</evidence>
<dbReference type="EC" id="6.3.2.13" evidence="7"/>
<feature type="binding site" evidence="7">
    <location>
        <position position="482"/>
    </location>
    <ligand>
        <name>meso-2,6-diaminopimelate</name>
        <dbReference type="ChEBI" id="CHEBI:57791"/>
    </ligand>
</feature>
<dbReference type="PANTHER" id="PTHR23135">
    <property type="entry name" value="MUR LIGASE FAMILY MEMBER"/>
    <property type="match status" value="1"/>
</dbReference>
<comment type="function">
    <text evidence="7">Catalyzes the addition of meso-diaminopimelic acid to the nucleotide precursor UDP-N-acetylmuramoyl-L-alanyl-D-glutamate (UMAG) in the biosynthesis of bacterial cell-wall peptidoglycan.</text>
</comment>
<proteinExistence type="inferred from homology"/>
<keyword evidence="7 12" id="KW-0436">Ligase</keyword>
<feature type="binding site" evidence="7">
    <location>
        <begin position="412"/>
        <end position="415"/>
    </location>
    <ligand>
        <name>meso-2,6-diaminopimelate</name>
        <dbReference type="ChEBI" id="CHEBI:57791"/>
    </ligand>
</feature>
<feature type="binding site" evidence="7">
    <location>
        <position position="182"/>
    </location>
    <ligand>
        <name>UDP-N-acetyl-alpha-D-muramoyl-L-alanyl-D-glutamate</name>
        <dbReference type="ChEBI" id="CHEBI:83900"/>
    </ligand>
</feature>
<feature type="binding site" evidence="7">
    <location>
        <position position="30"/>
    </location>
    <ligand>
        <name>UDP-N-acetyl-alpha-D-muramoyl-L-alanyl-D-glutamate</name>
        <dbReference type="ChEBI" id="CHEBI:83900"/>
    </ligand>
</feature>
<sequence>MQLGRLIKSIITLDPELIPETRIEGLAYDSRKVKSGFLFVALRGHLQDGHNFIEAAIKNGAVAVVAESFREVKKEKSDAVFIEVPDSRAALAALAATYYVNPFSGLNLIGITGTNGKTTTSYLIEAILHEAGAIPGVIGTINYRSLNETWQAPVTTPESLEVMEILRKMADDGVTDVVMEVSSHALDQGRVRACPFRVAVFTNLSRDHLDYHHSMEEYFEAKSLLFRGLDKKGGADNPKAVINVDDPRGKDLIKITNVPAITYGLRQDCDVRAEDIKTSRTGLTATLITPSGKITIRSALIGDYNIYNIMAAAAAALCLGIAHEAISAGVSSLKGVPGRLEAVKNNRSLTIVVDYAHTPDALTKALTALKPLVEGGRMITVFGCGGDRDQGKRSLMGYAACKQSDVVFITSDNPRTEEPMAIISQIEEGASQSGATRYNASSEYKRGQTFYFIDPDRARTIKRAVEMADKNDLILIAGKGHEDYQIIGKEKRHFDDREVAAEAAS</sequence>
<dbReference type="EMBL" id="OJIN01000103">
    <property type="protein sequence ID" value="SPD73621.1"/>
    <property type="molecule type" value="Genomic_DNA"/>
</dbReference>
<feature type="domain" description="Mur ligase N-terminal catalytic" evidence="9">
    <location>
        <begin position="23"/>
        <end position="99"/>
    </location>
</feature>
<feature type="binding site" evidence="7">
    <location>
        <position position="388"/>
    </location>
    <ligand>
        <name>meso-2,6-diaminopimelate</name>
        <dbReference type="ChEBI" id="CHEBI:57791"/>
    </ligand>
</feature>
<protein>
    <recommendedName>
        <fullName evidence="7">UDP-N-acetylmuramoyl-L-alanyl-D-glutamate--2,6-diaminopimelate ligase</fullName>
        <ecNumber evidence="7">6.3.2.13</ecNumber>
    </recommendedName>
    <alternativeName>
        <fullName evidence="7">Meso-A2pm-adding enzyme</fullName>
    </alternativeName>
    <alternativeName>
        <fullName evidence="7">Meso-diaminopimelate-adding enzyme</fullName>
    </alternativeName>
    <alternativeName>
        <fullName evidence="7">UDP-MurNAc-L-Ala-D-Glu:meso-diaminopimelate ligase</fullName>
    </alternativeName>
    <alternativeName>
        <fullName evidence="7">UDP-MurNAc-tripeptide synthetase</fullName>
    </alternativeName>
    <alternativeName>
        <fullName evidence="7">UDP-N-acetylmuramyl-tripeptide synthetase</fullName>
    </alternativeName>
</protein>
<evidence type="ECO:0000259" key="11">
    <source>
        <dbReference type="Pfam" id="PF08245"/>
    </source>
</evidence>
<reference evidence="12" key="1">
    <citation type="submission" date="2018-01" db="EMBL/GenBank/DDBJ databases">
        <authorList>
            <person name="Regsiter A."/>
            <person name="William W."/>
        </authorList>
    </citation>
    <scope>NUCLEOTIDE SEQUENCE</scope>
    <source>
        <strain evidence="12">TRIP AH-1</strain>
    </source>
</reference>
<dbReference type="Gene3D" id="3.40.1190.10">
    <property type="entry name" value="Mur-like, catalytic domain"/>
    <property type="match status" value="1"/>
</dbReference>
<dbReference type="GO" id="GO:0008765">
    <property type="term" value="F:UDP-N-acetylmuramoylalanyl-D-glutamate-2,6-diaminopimelate ligase activity"/>
    <property type="evidence" value="ECO:0007669"/>
    <property type="project" value="UniProtKB-UniRule"/>
</dbReference>
<evidence type="ECO:0000313" key="12">
    <source>
        <dbReference type="EMBL" id="SPD73621.1"/>
    </source>
</evidence>
<evidence type="ECO:0000256" key="6">
    <source>
        <dbReference type="ARBA" id="ARBA00023316"/>
    </source>
</evidence>
<keyword evidence="7" id="KW-0963">Cytoplasm</keyword>
<feature type="domain" description="Mur ligase central" evidence="11">
    <location>
        <begin position="111"/>
        <end position="316"/>
    </location>
</feature>
<dbReference type="Pfam" id="PF08245">
    <property type="entry name" value="Mur_ligase_M"/>
    <property type="match status" value="1"/>
</dbReference>
<dbReference type="NCBIfam" id="NF001126">
    <property type="entry name" value="PRK00139.1-4"/>
    <property type="match status" value="1"/>
</dbReference>
<dbReference type="GO" id="GO:0000287">
    <property type="term" value="F:magnesium ion binding"/>
    <property type="evidence" value="ECO:0007669"/>
    <property type="project" value="UniProtKB-UniRule"/>
</dbReference>
<dbReference type="InterPro" id="IPR000713">
    <property type="entry name" value="Mur_ligase_N"/>
</dbReference>
<feature type="binding site" evidence="7">
    <location>
        <position position="190"/>
    </location>
    <ligand>
        <name>UDP-N-acetyl-alpha-D-muramoyl-L-alanyl-D-glutamate</name>
        <dbReference type="ChEBI" id="CHEBI:83900"/>
    </ligand>
</feature>
<gene>
    <name evidence="7 12" type="primary">murE</name>
    <name evidence="12" type="ORF">PITCH_A1910027</name>
</gene>
<dbReference type="NCBIfam" id="NF001124">
    <property type="entry name" value="PRK00139.1-2"/>
    <property type="match status" value="1"/>
</dbReference>
<comment type="cofactor">
    <cofactor evidence="7">
        <name>Mg(2+)</name>
        <dbReference type="ChEBI" id="CHEBI:18420"/>
    </cofactor>
</comment>